<dbReference type="InterPro" id="IPR003661">
    <property type="entry name" value="HisK_dim/P_dom"/>
</dbReference>
<dbReference type="RefSeq" id="WP_094571662.1">
    <property type="nucleotide sequence ID" value="NZ_CP022743.1"/>
</dbReference>
<dbReference type="PANTHER" id="PTHR43102:SF2">
    <property type="entry name" value="GAF DOMAIN-CONTAINING PROTEIN"/>
    <property type="match status" value="1"/>
</dbReference>
<dbReference type="Gene3D" id="1.10.287.130">
    <property type="match status" value="1"/>
</dbReference>
<reference evidence="4 5" key="1">
    <citation type="submission" date="2017-08" db="EMBL/GenBank/DDBJ databases">
        <title>Complete genome sequence of Mucilaginibacter sp. strain BJC16-A31.</title>
        <authorList>
            <consortium name="Henan University of Science and Technology"/>
            <person name="You X."/>
        </authorList>
    </citation>
    <scope>NUCLEOTIDE SEQUENCE [LARGE SCALE GENOMIC DNA]</scope>
    <source>
        <strain evidence="4 5">BJC16-A31</strain>
    </source>
</reference>
<dbReference type="InterPro" id="IPR029016">
    <property type="entry name" value="GAF-like_dom_sf"/>
</dbReference>
<name>A0A223P0E1_9SPHI</name>
<dbReference type="InterPro" id="IPR035965">
    <property type="entry name" value="PAS-like_dom_sf"/>
</dbReference>
<dbReference type="InterPro" id="IPR003018">
    <property type="entry name" value="GAF"/>
</dbReference>
<dbReference type="SUPFAM" id="SSF55785">
    <property type="entry name" value="PYP-like sensor domain (PAS domain)"/>
    <property type="match status" value="1"/>
</dbReference>
<dbReference type="CDD" id="cd00082">
    <property type="entry name" value="HisKA"/>
    <property type="match status" value="1"/>
</dbReference>
<dbReference type="SUPFAM" id="SSF55781">
    <property type="entry name" value="GAF domain-like"/>
    <property type="match status" value="1"/>
</dbReference>
<dbReference type="EMBL" id="CP022743">
    <property type="protein sequence ID" value="ASU35490.1"/>
    <property type="molecule type" value="Genomic_DNA"/>
</dbReference>
<dbReference type="SMART" id="SM00065">
    <property type="entry name" value="GAF"/>
    <property type="match status" value="1"/>
</dbReference>
<dbReference type="OrthoDB" id="741455at2"/>
<feature type="domain" description="GAF" evidence="3">
    <location>
        <begin position="3"/>
        <end position="162"/>
    </location>
</feature>
<dbReference type="SUPFAM" id="SSF47384">
    <property type="entry name" value="Homodimeric domain of signal transducing histidine kinase"/>
    <property type="match status" value="1"/>
</dbReference>
<protein>
    <recommendedName>
        <fullName evidence="2">histidine kinase</fullName>
        <ecNumber evidence="2">2.7.13.3</ecNumber>
    </recommendedName>
</protein>
<dbReference type="EC" id="2.7.13.3" evidence="2"/>
<keyword evidence="4" id="KW-0808">Transferase</keyword>
<sequence>MIVEEKALPEVARFIESDLESDPELSEIVELASAVTYSPYALIILQYNETLHLKVRKGIDLLQISAENSLCASLLAQDGLMMVSDTLADERFVNNANVSDGLGIRFFAGVPLVMRDGQSFGVLAVYDVAPKALDDHQQLVLKILASQTMKVLELKSRVYELQKKQLELEEQKQFNNDASIRLRSFFESSNNFHVLLGKSGEVIDFNKTAVAFISRVHNAVLQRDDQFVKYLHPAFVSTFLTRYNEALEGSKSFEEGSTDYDDIGTIWWEAAFEAARNDDDEIIGVSYLIRNVTERKLKEQKIVEQNKSLLKIAHIQAHEFRAPLTSIMGLMGLIKGENYEAPREYLELLDDAVNALDDKIKSIVADIDNTIINPYIAHYQ</sequence>
<keyword evidence="4" id="KW-0418">Kinase</keyword>
<gene>
    <name evidence="4" type="ORF">MuYL_3605</name>
</gene>
<evidence type="ECO:0000256" key="1">
    <source>
        <dbReference type="ARBA" id="ARBA00000085"/>
    </source>
</evidence>
<dbReference type="KEGG" id="muc:MuYL_3605"/>
<dbReference type="Pfam" id="PF01590">
    <property type="entry name" value="GAF"/>
    <property type="match status" value="1"/>
</dbReference>
<evidence type="ECO:0000256" key="2">
    <source>
        <dbReference type="ARBA" id="ARBA00012438"/>
    </source>
</evidence>
<dbReference type="AlphaFoldDB" id="A0A223P0E1"/>
<dbReference type="Gene3D" id="3.30.450.20">
    <property type="entry name" value="PAS domain"/>
    <property type="match status" value="1"/>
</dbReference>
<dbReference type="GO" id="GO:0000155">
    <property type="term" value="F:phosphorelay sensor kinase activity"/>
    <property type="evidence" value="ECO:0007669"/>
    <property type="project" value="InterPro"/>
</dbReference>
<dbReference type="InterPro" id="IPR036097">
    <property type="entry name" value="HisK_dim/P_sf"/>
</dbReference>
<proteinExistence type="predicted"/>
<dbReference type="Proteomes" id="UP000215002">
    <property type="component" value="Chromosome"/>
</dbReference>
<evidence type="ECO:0000313" key="4">
    <source>
        <dbReference type="EMBL" id="ASU35490.1"/>
    </source>
</evidence>
<dbReference type="PANTHER" id="PTHR43102">
    <property type="entry name" value="SLR1143 PROTEIN"/>
    <property type="match status" value="1"/>
</dbReference>
<dbReference type="Gene3D" id="3.30.450.40">
    <property type="match status" value="1"/>
</dbReference>
<keyword evidence="5" id="KW-1185">Reference proteome</keyword>
<evidence type="ECO:0000259" key="3">
    <source>
        <dbReference type="SMART" id="SM00065"/>
    </source>
</evidence>
<organism evidence="4 5">
    <name type="scientific">Mucilaginibacter xinganensis</name>
    <dbReference type="NCBI Taxonomy" id="1234841"/>
    <lineage>
        <taxon>Bacteria</taxon>
        <taxon>Pseudomonadati</taxon>
        <taxon>Bacteroidota</taxon>
        <taxon>Sphingobacteriia</taxon>
        <taxon>Sphingobacteriales</taxon>
        <taxon>Sphingobacteriaceae</taxon>
        <taxon>Mucilaginibacter</taxon>
    </lineage>
</organism>
<accession>A0A223P0E1</accession>
<evidence type="ECO:0000313" key="5">
    <source>
        <dbReference type="Proteomes" id="UP000215002"/>
    </source>
</evidence>
<comment type="catalytic activity">
    <reaction evidence="1">
        <text>ATP + protein L-histidine = ADP + protein N-phospho-L-histidine.</text>
        <dbReference type="EC" id="2.7.13.3"/>
    </reaction>
</comment>